<dbReference type="NCBIfam" id="NF004466">
    <property type="entry name" value="PRK05788.1-4"/>
    <property type="match status" value="1"/>
</dbReference>
<dbReference type="InterPro" id="IPR021744">
    <property type="entry name" value="CbiG_N"/>
</dbReference>
<dbReference type="Gene3D" id="3.30.420.180">
    <property type="entry name" value="CobE/GbiG C-terminal domain"/>
    <property type="match status" value="1"/>
</dbReference>
<evidence type="ECO:0000313" key="5">
    <source>
        <dbReference type="Proteomes" id="UP000601171"/>
    </source>
</evidence>
<comment type="caution">
    <text evidence="4">The sequence shown here is derived from an EMBL/GenBank/DDBJ whole genome shotgun (WGS) entry which is preliminary data.</text>
</comment>
<dbReference type="SUPFAM" id="SSF159664">
    <property type="entry name" value="CobE/GbiG C-terminal domain-like"/>
    <property type="match status" value="1"/>
</dbReference>
<evidence type="ECO:0000259" key="3">
    <source>
        <dbReference type="Pfam" id="PF11761"/>
    </source>
</evidence>
<feature type="domain" description="Cobalamin synthesis G N-terminal" evidence="2">
    <location>
        <begin position="45"/>
        <end position="125"/>
    </location>
</feature>
<organism evidence="4 5">
    <name type="scientific">Paratissierella segnis</name>
    <dbReference type="NCBI Taxonomy" id="2763679"/>
    <lineage>
        <taxon>Bacteria</taxon>
        <taxon>Bacillati</taxon>
        <taxon>Bacillota</taxon>
        <taxon>Tissierellia</taxon>
        <taxon>Tissierellales</taxon>
        <taxon>Tissierellaceae</taxon>
        <taxon>Paratissierella</taxon>
    </lineage>
</organism>
<name>A0A926EW74_9FIRM</name>
<dbReference type="Pfam" id="PF11760">
    <property type="entry name" value="CbiG_N"/>
    <property type="match status" value="1"/>
</dbReference>
<feature type="domain" description="Cobalamin biosynthesis central region" evidence="3">
    <location>
        <begin position="131"/>
        <end position="214"/>
    </location>
</feature>
<dbReference type="Pfam" id="PF01890">
    <property type="entry name" value="CbiG_C"/>
    <property type="match status" value="1"/>
</dbReference>
<reference evidence="4" key="1">
    <citation type="submission" date="2020-08" db="EMBL/GenBank/DDBJ databases">
        <title>Genome public.</title>
        <authorList>
            <person name="Liu C."/>
            <person name="Sun Q."/>
        </authorList>
    </citation>
    <scope>NUCLEOTIDE SEQUENCE</scope>
    <source>
        <strain evidence="4">BX21</strain>
    </source>
</reference>
<dbReference type="Proteomes" id="UP000601171">
    <property type="component" value="Unassembled WGS sequence"/>
</dbReference>
<dbReference type="InterPro" id="IPR052553">
    <property type="entry name" value="CbiG_hydrolase"/>
</dbReference>
<dbReference type="InterPro" id="IPR021745">
    <property type="entry name" value="CbiG_mid"/>
</dbReference>
<proteinExistence type="predicted"/>
<feature type="domain" description="CobE/GbiG C-terminal" evidence="1">
    <location>
        <begin position="218"/>
        <end position="332"/>
    </location>
</feature>
<evidence type="ECO:0000313" key="4">
    <source>
        <dbReference type="EMBL" id="MBC8589448.1"/>
    </source>
</evidence>
<dbReference type="InterPro" id="IPR038029">
    <property type="entry name" value="GbiG_N_sf"/>
</dbReference>
<dbReference type="PANTHER" id="PTHR37477">
    <property type="entry name" value="COBALT-PRECORRIN-5A HYDROLASE"/>
    <property type="match status" value="1"/>
</dbReference>
<dbReference type="GO" id="GO:0043779">
    <property type="term" value="F:cobalt-precorrin-5A acetaldehyde-lyase activity"/>
    <property type="evidence" value="ECO:0007669"/>
    <property type="project" value="UniProtKB-EC"/>
</dbReference>
<dbReference type="RefSeq" id="WP_262430916.1">
    <property type="nucleotide sequence ID" value="NZ_JACRTG010000034.1"/>
</dbReference>
<dbReference type="AlphaFoldDB" id="A0A926EW74"/>
<keyword evidence="5" id="KW-1185">Reference proteome</keyword>
<dbReference type="GO" id="GO:0009236">
    <property type="term" value="P:cobalamin biosynthetic process"/>
    <property type="evidence" value="ECO:0007669"/>
    <property type="project" value="InterPro"/>
</dbReference>
<sequence length="338" mass="37339">MKLACFSFTEKGYKIGEAISKLSNENNYEIHHYPSSKIPEGVNNLLKRIWSEYEGFIFISAVGIAVRMINPFIKHKTIDPAVIVIDDLGKYSISLLSGHLGGANEIAQWIGEKLGAMPIITTASDNRGIDSIDMFAKRNNYFIENMNSTTKLTSMMVNGKKIGLYTEDGEIIKYDNLVLVQSLENVNLNIDGLIIVSSKLNISAIEVPYIVLRPKNINIGIGCRKGIEANMIINAIKSALNEIEISLESIKAIGTVEVKKDEAGIIEAAKYFNCSLKIFTIDEIKNIENNFAQSQFVKNTIGVYSVAEPSAYLLGGKLIKHKSIYNGITIAVSRSIHN</sequence>
<gene>
    <name evidence="4" type="primary">cbiG</name>
    <name evidence="4" type="ORF">H8707_14630</name>
</gene>
<dbReference type="EC" id="3.7.1.12" evidence="4"/>
<evidence type="ECO:0000259" key="2">
    <source>
        <dbReference type="Pfam" id="PF11760"/>
    </source>
</evidence>
<dbReference type="InterPro" id="IPR036518">
    <property type="entry name" value="CobE/GbiG_C_sf"/>
</dbReference>
<keyword evidence="4" id="KW-0378">Hydrolase</keyword>
<dbReference type="PANTHER" id="PTHR37477:SF1">
    <property type="entry name" value="COBALT-PRECORRIN-5A HYDROLASE"/>
    <property type="match status" value="1"/>
</dbReference>
<dbReference type="Gene3D" id="3.40.50.11220">
    <property type="match status" value="1"/>
</dbReference>
<dbReference type="SUPFAM" id="SSF159672">
    <property type="entry name" value="CbiG N-terminal domain-like"/>
    <property type="match status" value="1"/>
</dbReference>
<evidence type="ECO:0000259" key="1">
    <source>
        <dbReference type="Pfam" id="PF01890"/>
    </source>
</evidence>
<dbReference type="InterPro" id="IPR002750">
    <property type="entry name" value="CobE/GbiG_C"/>
</dbReference>
<dbReference type="Pfam" id="PF11761">
    <property type="entry name" value="CbiG_mid"/>
    <property type="match status" value="1"/>
</dbReference>
<protein>
    <submittedName>
        <fullName evidence="4">Cobalt-precorrin 5A hydrolase</fullName>
        <ecNumber evidence="4">3.7.1.12</ecNumber>
    </submittedName>
</protein>
<accession>A0A926EW74</accession>
<dbReference type="EMBL" id="JACRTG010000034">
    <property type="protein sequence ID" value="MBC8589448.1"/>
    <property type="molecule type" value="Genomic_DNA"/>
</dbReference>